<evidence type="ECO:0000256" key="2">
    <source>
        <dbReference type="ARBA" id="ARBA00022723"/>
    </source>
</evidence>
<dbReference type="InterPro" id="IPR017941">
    <property type="entry name" value="Rieske_2Fe-2S"/>
</dbReference>
<dbReference type="Gene3D" id="3.50.50.60">
    <property type="entry name" value="FAD/NAD(P)-binding domain"/>
    <property type="match status" value="1"/>
</dbReference>
<dbReference type="InterPro" id="IPR006076">
    <property type="entry name" value="FAD-dep_OxRdtase"/>
</dbReference>
<dbReference type="CDD" id="cd03477">
    <property type="entry name" value="Rieske_YhfW_C"/>
    <property type="match status" value="1"/>
</dbReference>
<keyword evidence="5" id="KW-1015">Disulfide bond</keyword>
<dbReference type="PANTHER" id="PTHR13847:SF274">
    <property type="entry name" value="RIESKE 2FE-2S IRON-SULFUR PROTEIN YHFW-RELATED"/>
    <property type="match status" value="1"/>
</dbReference>
<keyword evidence="1" id="KW-0001">2Fe-2S</keyword>
<feature type="domain" description="Rieske" evidence="7">
    <location>
        <begin position="422"/>
        <end position="516"/>
    </location>
</feature>
<proteinExistence type="predicted"/>
<dbReference type="Pfam" id="PF01266">
    <property type="entry name" value="DAO"/>
    <property type="match status" value="1"/>
</dbReference>
<dbReference type="EMBL" id="BMCJ01000005">
    <property type="protein sequence ID" value="GGC97106.1"/>
    <property type="molecule type" value="Genomic_DNA"/>
</dbReference>
<keyword evidence="9" id="KW-1185">Reference proteome</keyword>
<keyword evidence="4" id="KW-0411">Iron-sulfur</keyword>
<feature type="compositionally biased region" description="Basic and acidic residues" evidence="6">
    <location>
        <begin position="505"/>
        <end position="525"/>
    </location>
</feature>
<accession>A0ABQ1PH82</accession>
<evidence type="ECO:0000256" key="3">
    <source>
        <dbReference type="ARBA" id="ARBA00023004"/>
    </source>
</evidence>
<dbReference type="PROSITE" id="PS51296">
    <property type="entry name" value="RIESKE"/>
    <property type="match status" value="1"/>
</dbReference>
<dbReference type="PANTHER" id="PTHR13847">
    <property type="entry name" value="SARCOSINE DEHYDROGENASE-RELATED"/>
    <property type="match status" value="1"/>
</dbReference>
<dbReference type="SUPFAM" id="SSF51905">
    <property type="entry name" value="FAD/NAD(P)-binding domain"/>
    <property type="match status" value="1"/>
</dbReference>
<protein>
    <submittedName>
        <fullName evidence="8">(2Fe-2S)-binding protein</fullName>
    </submittedName>
</protein>
<keyword evidence="2" id="KW-0479">Metal-binding</keyword>
<dbReference type="Proteomes" id="UP000619534">
    <property type="component" value="Unassembled WGS sequence"/>
</dbReference>
<name>A0ABQ1PH82_9BACI</name>
<dbReference type="InterPro" id="IPR038010">
    <property type="entry name" value="YhfW_C"/>
</dbReference>
<dbReference type="PRINTS" id="PR00162">
    <property type="entry name" value="RIESKE"/>
</dbReference>
<dbReference type="InterPro" id="IPR036188">
    <property type="entry name" value="FAD/NAD-bd_sf"/>
</dbReference>
<dbReference type="InterPro" id="IPR005805">
    <property type="entry name" value="Rieske_Fe-S_prot_C"/>
</dbReference>
<reference evidence="9" key="1">
    <citation type="journal article" date="2019" name="Int. J. Syst. Evol. Microbiol.">
        <title>The Global Catalogue of Microorganisms (GCM) 10K type strain sequencing project: providing services to taxonomists for standard genome sequencing and annotation.</title>
        <authorList>
            <consortium name="The Broad Institute Genomics Platform"/>
            <consortium name="The Broad Institute Genome Sequencing Center for Infectious Disease"/>
            <person name="Wu L."/>
            <person name="Ma J."/>
        </authorList>
    </citation>
    <scope>NUCLEOTIDE SEQUENCE [LARGE SCALE GENOMIC DNA]</scope>
    <source>
        <strain evidence="9">CCM 7282</strain>
    </source>
</reference>
<keyword evidence="3" id="KW-0408">Iron</keyword>
<evidence type="ECO:0000313" key="9">
    <source>
        <dbReference type="Proteomes" id="UP000619534"/>
    </source>
</evidence>
<dbReference type="RefSeq" id="WP_062442764.1">
    <property type="nucleotide sequence ID" value="NZ_BMCJ01000005.1"/>
</dbReference>
<dbReference type="Pfam" id="PF00355">
    <property type="entry name" value="Rieske"/>
    <property type="match status" value="1"/>
</dbReference>
<dbReference type="Gene3D" id="3.30.9.10">
    <property type="entry name" value="D-Amino Acid Oxidase, subunit A, domain 2"/>
    <property type="match status" value="1"/>
</dbReference>
<evidence type="ECO:0000313" key="8">
    <source>
        <dbReference type="EMBL" id="GGC97106.1"/>
    </source>
</evidence>
<evidence type="ECO:0000256" key="1">
    <source>
        <dbReference type="ARBA" id="ARBA00022714"/>
    </source>
</evidence>
<comment type="caution">
    <text evidence="8">The sequence shown here is derived from an EMBL/GenBank/DDBJ whole genome shotgun (WGS) entry which is preliminary data.</text>
</comment>
<organism evidence="8 9">
    <name type="scientific">Thalassobacillus devorans</name>
    <dbReference type="NCBI Taxonomy" id="279813"/>
    <lineage>
        <taxon>Bacteria</taxon>
        <taxon>Bacillati</taxon>
        <taxon>Bacillota</taxon>
        <taxon>Bacilli</taxon>
        <taxon>Bacillales</taxon>
        <taxon>Bacillaceae</taxon>
        <taxon>Thalassobacillus</taxon>
    </lineage>
</organism>
<feature type="region of interest" description="Disordered" evidence="6">
    <location>
        <begin position="495"/>
        <end position="525"/>
    </location>
</feature>
<dbReference type="SUPFAM" id="SSF50022">
    <property type="entry name" value="ISP domain"/>
    <property type="match status" value="1"/>
</dbReference>
<gene>
    <name evidence="8" type="ORF">GCM10007216_29890</name>
</gene>
<evidence type="ECO:0000256" key="5">
    <source>
        <dbReference type="ARBA" id="ARBA00023157"/>
    </source>
</evidence>
<dbReference type="Gene3D" id="2.102.10.10">
    <property type="entry name" value="Rieske [2Fe-2S] iron-sulphur domain"/>
    <property type="match status" value="1"/>
</dbReference>
<evidence type="ECO:0000256" key="6">
    <source>
        <dbReference type="SAM" id="MobiDB-lite"/>
    </source>
</evidence>
<evidence type="ECO:0000259" key="7">
    <source>
        <dbReference type="PROSITE" id="PS51296"/>
    </source>
</evidence>
<dbReference type="InterPro" id="IPR036922">
    <property type="entry name" value="Rieske_2Fe-2S_sf"/>
</dbReference>
<evidence type="ECO:0000256" key="4">
    <source>
        <dbReference type="ARBA" id="ARBA00023014"/>
    </source>
</evidence>
<sequence>MKEMRKWEQPEPIWRKDIKIKQFASLKENTTAETVIVGGGITGITTAYLLAKEGQDVVLLEADELLNGTTGHTTAKVTAQHGLIYHELLQHFGKEGAQAYFKANDDALRFIRGTVEQNQIDCNLHNEDACIYSTTDQYTRKLENEYNAYQKLGIPCEYTNDVPYDTDVQKALYMKDQSHFHPLKYLSFLLDEFIKLGGRVYEQTVAVDVENDPELRVVTKNGNRISCDHIVSCSHFPFYDGTGFYFARMYAERSYVVAIEPEQEFAGGMYLSVDQPVRSVRKAHYKGKNVLLIGGESHRTGEGVDTDFHYRALEEFAAETFGIKEKLFQWSAQDLYTLDKVPYIGQITRNKENIYIATGYKKWGMTSGTAAALMLRDQLTGKKNPYAHLFSPSRFQADPSLKKFFSNNLTVASHLLEGKAERVGFSHEALKKGEGGVIQYNDQRAGAYKDEDGQVYLVDTKCTHMGCEVEWNSGEHSWDCPCHGSRFSIEGEVMEGPAKQPLKRIAMEKDDQANEHPEKDMPEPV</sequence>